<dbReference type="InterPro" id="IPR033985">
    <property type="entry name" value="SusD-like_N"/>
</dbReference>
<reference evidence="8 9" key="1">
    <citation type="submission" date="2020-08" db="EMBL/GenBank/DDBJ databases">
        <title>Sphingobacterium sp. DN00404 isolated from aquaculture water.</title>
        <authorList>
            <person name="Zhang M."/>
        </authorList>
    </citation>
    <scope>NUCLEOTIDE SEQUENCE [LARGE SCALE GENOMIC DNA]</scope>
    <source>
        <strain evidence="8 9">KCTC 42746</strain>
    </source>
</reference>
<dbReference type="RefSeq" id="WP_190312334.1">
    <property type="nucleotide sequence ID" value="NZ_JACNYL010000001.1"/>
</dbReference>
<evidence type="ECO:0000256" key="5">
    <source>
        <dbReference type="ARBA" id="ARBA00023237"/>
    </source>
</evidence>
<protein>
    <submittedName>
        <fullName evidence="8">RagB/SusD family nutrient uptake outer membrane protein</fullName>
    </submittedName>
</protein>
<evidence type="ECO:0000256" key="3">
    <source>
        <dbReference type="ARBA" id="ARBA00022729"/>
    </source>
</evidence>
<comment type="subcellular location">
    <subcellularLocation>
        <location evidence="1">Cell outer membrane</location>
    </subcellularLocation>
</comment>
<evidence type="ECO:0000259" key="7">
    <source>
        <dbReference type="Pfam" id="PF14322"/>
    </source>
</evidence>
<accession>A0ABR7XN37</accession>
<evidence type="ECO:0000259" key="6">
    <source>
        <dbReference type="Pfam" id="PF07980"/>
    </source>
</evidence>
<dbReference type="Pfam" id="PF14322">
    <property type="entry name" value="SusD-like_3"/>
    <property type="match status" value="1"/>
</dbReference>
<dbReference type="Pfam" id="PF07980">
    <property type="entry name" value="SusD_RagB"/>
    <property type="match status" value="1"/>
</dbReference>
<feature type="domain" description="SusD-like N-terminal" evidence="7">
    <location>
        <begin position="86"/>
        <end position="241"/>
    </location>
</feature>
<evidence type="ECO:0000256" key="4">
    <source>
        <dbReference type="ARBA" id="ARBA00023136"/>
    </source>
</evidence>
<name>A0ABR7XN37_9SPHI</name>
<proteinExistence type="inferred from homology"/>
<sequence>MKKHSCIKIFFALLLLGTGCSDKFLEEKRDLGGVNEDVFKDPVLGQAYIDYVYGMFLPANNSTGFIVTQTASENGSYNNVFAQTTDELGGETDFNKEWGNISYINDHVNKYFGQRMGTSVGNNTWTRMRQINMFLTEVDKYDMEEDAKNKLKGQMFFWRASQYFELVRLYGGVPLVLEAQTPSLEEMENNAVPRSSTSACIEQICADLDMAMELLPGRWDGADWGRITSGAAAAVKGRVLLTWASPLFNPNDEESRWQEAYDANKAAKELLEQNGFGLYTTGGVENGKAWEAMWLEEVGNPEAVIVYGFNNVAKGGNFTKNSGWEQAIRPREINGAGSVSPTRQIVESFPMKDGKPIGDPTSAYTYDPNKFYKNRDPRFYKSFAYNGSIWPYSGEDNYKLWTYSWKKRSDAAYTPTETKGANASGIYVRKASNLGANNAINNFEESGTDFMEFRFAEVVLNLAECAIGINQLNEGLEGIKAIRERAGIENNDGSFGLAGIAGDRNKLFKAILDERKVEFAYEGKRFNDLRRWMLFDNSTGMNSRLGIPELNGTRRTGYRITIKDGASEYFGEEDPLLGGEAPVINRDATDYPDGVETYEQYVDYLYDNYFVVHERDDMDRTDLSPNWTFKWYPQYYYFGLHENIMSVSPYLEQTKGWDGLNGAGTFDPLQ</sequence>
<comment type="similarity">
    <text evidence="2">Belongs to the SusD family.</text>
</comment>
<dbReference type="Proteomes" id="UP000651112">
    <property type="component" value="Unassembled WGS sequence"/>
</dbReference>
<comment type="caution">
    <text evidence="8">The sequence shown here is derived from an EMBL/GenBank/DDBJ whole genome shotgun (WGS) entry which is preliminary data.</text>
</comment>
<dbReference type="SUPFAM" id="SSF48452">
    <property type="entry name" value="TPR-like"/>
    <property type="match status" value="1"/>
</dbReference>
<evidence type="ECO:0000256" key="1">
    <source>
        <dbReference type="ARBA" id="ARBA00004442"/>
    </source>
</evidence>
<dbReference type="Gene3D" id="1.25.40.390">
    <property type="match status" value="1"/>
</dbReference>
<keyword evidence="3" id="KW-0732">Signal</keyword>
<keyword evidence="9" id="KW-1185">Reference proteome</keyword>
<keyword evidence="5" id="KW-0998">Cell outer membrane</keyword>
<keyword evidence="4" id="KW-0472">Membrane</keyword>
<evidence type="ECO:0000313" key="9">
    <source>
        <dbReference type="Proteomes" id="UP000651112"/>
    </source>
</evidence>
<dbReference type="EMBL" id="JACNYL010000001">
    <property type="protein sequence ID" value="MBD1420579.1"/>
    <property type="molecule type" value="Genomic_DNA"/>
</dbReference>
<dbReference type="InterPro" id="IPR011990">
    <property type="entry name" value="TPR-like_helical_dom_sf"/>
</dbReference>
<evidence type="ECO:0000313" key="8">
    <source>
        <dbReference type="EMBL" id="MBD1420579.1"/>
    </source>
</evidence>
<evidence type="ECO:0000256" key="2">
    <source>
        <dbReference type="ARBA" id="ARBA00006275"/>
    </source>
</evidence>
<dbReference type="PROSITE" id="PS51257">
    <property type="entry name" value="PROKAR_LIPOPROTEIN"/>
    <property type="match status" value="1"/>
</dbReference>
<organism evidence="8 9">
    <name type="scientific">Sphingobacterium chuzhouense</name>
    <dbReference type="NCBI Taxonomy" id="1742264"/>
    <lineage>
        <taxon>Bacteria</taxon>
        <taxon>Pseudomonadati</taxon>
        <taxon>Bacteroidota</taxon>
        <taxon>Sphingobacteriia</taxon>
        <taxon>Sphingobacteriales</taxon>
        <taxon>Sphingobacteriaceae</taxon>
        <taxon>Sphingobacterium</taxon>
    </lineage>
</organism>
<gene>
    <name evidence="8" type="ORF">H8B21_03250</name>
</gene>
<feature type="domain" description="RagB/SusD" evidence="6">
    <location>
        <begin position="326"/>
        <end position="657"/>
    </location>
</feature>
<dbReference type="InterPro" id="IPR012944">
    <property type="entry name" value="SusD_RagB_dom"/>
</dbReference>